<evidence type="ECO:0000313" key="9">
    <source>
        <dbReference type="EMBL" id="TDQ06198.1"/>
    </source>
</evidence>
<keyword evidence="5 7" id="KW-0472">Membrane</keyword>
<dbReference type="InterPro" id="IPR023996">
    <property type="entry name" value="TonB-dep_OMP_SusC/RagA"/>
</dbReference>
<evidence type="ECO:0000313" key="10">
    <source>
        <dbReference type="Proteomes" id="UP000295620"/>
    </source>
</evidence>
<comment type="subcellular location">
    <subcellularLocation>
        <location evidence="1 7">Cell outer membrane</location>
        <topology evidence="1 7">Multi-pass membrane protein</topology>
    </subcellularLocation>
</comment>
<dbReference type="InterPro" id="IPR012910">
    <property type="entry name" value="Plug_dom"/>
</dbReference>
<dbReference type="Pfam" id="PF13715">
    <property type="entry name" value="CarbopepD_reg_2"/>
    <property type="match status" value="1"/>
</dbReference>
<dbReference type="InterPro" id="IPR039426">
    <property type="entry name" value="TonB-dep_rcpt-like"/>
</dbReference>
<dbReference type="InterPro" id="IPR036942">
    <property type="entry name" value="Beta-barrel_TonB_sf"/>
</dbReference>
<proteinExistence type="inferred from homology"/>
<evidence type="ECO:0000256" key="4">
    <source>
        <dbReference type="ARBA" id="ARBA00022692"/>
    </source>
</evidence>
<dbReference type="OrthoDB" id="9768177at2"/>
<evidence type="ECO:0000256" key="7">
    <source>
        <dbReference type="PROSITE-ProRule" id="PRU01360"/>
    </source>
</evidence>
<gene>
    <name evidence="9" type="ORF">ATK78_4579</name>
</gene>
<keyword evidence="6 7" id="KW-0998">Cell outer membrane</keyword>
<dbReference type="EMBL" id="SNYC01000010">
    <property type="protein sequence ID" value="TDQ06198.1"/>
    <property type="molecule type" value="Genomic_DNA"/>
</dbReference>
<dbReference type="PROSITE" id="PS52016">
    <property type="entry name" value="TONB_DEPENDENT_REC_3"/>
    <property type="match status" value="1"/>
</dbReference>
<dbReference type="SUPFAM" id="SSF49464">
    <property type="entry name" value="Carboxypeptidase regulatory domain-like"/>
    <property type="match status" value="1"/>
</dbReference>
<evidence type="ECO:0000256" key="6">
    <source>
        <dbReference type="ARBA" id="ARBA00023237"/>
    </source>
</evidence>
<keyword evidence="2 7" id="KW-0813">Transport</keyword>
<dbReference type="AlphaFoldDB" id="A0A4R6SP09"/>
<sequence length="1124" mass="123600">MYKIFTQKICTLKGYIPNILPQKKWLMRIKLTAFILFFTLLQVSAAGLAQRLTLTQKETTLKQLFNEINKQTGYNVFWSPKLVQSSLKVTAGFKDVALEEVLNQTLAGLPLTYVIEDKSVIIKKKEKTVWENIVDRFTADDKRGVVLDEKGMPLFGATVSIKGSKSGVRTNALGEFILPGVDENATLLITYIGYEPREISAKADLSAIRLSLSDSKLDEIQVIAYGSTSKRLTTGSQGVVDGKVIENSPVNNVMTAIANRIPGVIINQTSGVPGSAVTVQIRGRTRVDQQFGADESPLFIIDGVPMASGNSNLNILSSAISANSLSGISPFSTLNAGDIESITVLKDADATSIYGSRGASGVILITTKKGVAGDMTIAARINSGISKARLPELLSVSEYVAMRKEAFRNDNKEMTNANAYDLLLWDTTTTNNLAKDLIGGTAHFTTADASISGGSVQVQYLLRGNYSRETNVYPEPMPNTRGSAFTSLNGKTKNEKFSFTFTGSYTSSTNKSIGSDLASKLLLPPNYRLYNPDGSLSWNEGGIRTDDNPLAVLQETYKAKTGNLNGNLMLGYKISQDLNFRTSIGYNTIRTNELRNSPKSAKNPMEAVPSNNSQFGNNNFESMIVEPQLDYTRRLGLGKLNVLVGGTFQTQSNDGYNFTLRDYSSDLLLGTLFGVTGTNFINPNSFNSQYKYAAAFGRISYNYDNKYLLNLTGRRDGSSRFGPNYSYSNFGAIGAGWVFSEEKFLKNDVISFGKIRASYGTSGNDKIGDYQYLALYGSSAFSPTYKDSLAISPLSLFKPDLHWEKSKKFEIAAELGFLKDRILVTAGWYRNDSSDPLVQYPLPTATGFSTVTANLSGIVVRNQGLELTISTTNIKKTDFDWSTNFNLTVPENKLHKYPGLEQSSYATRYIVGRSLNVVYIGNSLGVDPATGLYQAQDVNNSGKYEISNTGDLTPDFDSDPEFYGGIDNSIRYKNFGLSVFLSFNKQQTQNWMTALSQTKAVGDIGNVPRYVLNRWQNPNDITDVQKFTTIAQPSTSLVGQYAVFSSDAKYTNAFWVRMKNVVLSYNLPKPLIKQLNMRAVTVSIQAQNLFSFTPSSFKTTDPESVFITRLAPLRTIIGSLQFNF</sequence>
<dbReference type="InterPro" id="IPR023997">
    <property type="entry name" value="TonB-dep_OMP_SusC/RagA_CS"/>
</dbReference>
<comment type="similarity">
    <text evidence="7">Belongs to the TonB-dependent receptor family.</text>
</comment>
<dbReference type="Gene3D" id="2.60.40.1120">
    <property type="entry name" value="Carboxypeptidase-like, regulatory domain"/>
    <property type="match status" value="1"/>
</dbReference>
<evidence type="ECO:0000256" key="1">
    <source>
        <dbReference type="ARBA" id="ARBA00004571"/>
    </source>
</evidence>
<keyword evidence="10" id="KW-1185">Reference proteome</keyword>
<keyword evidence="3 7" id="KW-1134">Transmembrane beta strand</keyword>
<dbReference type="InterPro" id="IPR011662">
    <property type="entry name" value="Secretin/TonB_short_N"/>
</dbReference>
<organism evidence="9 10">
    <name type="scientific">Pedobacter metabolipauper</name>
    <dbReference type="NCBI Taxonomy" id="425513"/>
    <lineage>
        <taxon>Bacteria</taxon>
        <taxon>Pseudomonadati</taxon>
        <taxon>Bacteroidota</taxon>
        <taxon>Sphingobacteriia</taxon>
        <taxon>Sphingobacteriales</taxon>
        <taxon>Sphingobacteriaceae</taxon>
        <taxon>Pedobacter</taxon>
    </lineage>
</organism>
<evidence type="ECO:0000259" key="8">
    <source>
        <dbReference type="SMART" id="SM00965"/>
    </source>
</evidence>
<dbReference type="Gene3D" id="2.170.130.10">
    <property type="entry name" value="TonB-dependent receptor, plug domain"/>
    <property type="match status" value="1"/>
</dbReference>
<reference evidence="9 10" key="1">
    <citation type="submission" date="2019-03" db="EMBL/GenBank/DDBJ databases">
        <title>Genomic Encyclopedia of Archaeal and Bacterial Type Strains, Phase II (KMG-II): from individual species to whole genera.</title>
        <authorList>
            <person name="Goeker M."/>
        </authorList>
    </citation>
    <scope>NUCLEOTIDE SEQUENCE [LARGE SCALE GENOMIC DNA]</scope>
    <source>
        <strain evidence="9 10">DSM 19035</strain>
    </source>
</reference>
<protein>
    <submittedName>
        <fullName evidence="9">TonB-linked SusC/RagA family outer membrane protein</fullName>
    </submittedName>
</protein>
<evidence type="ECO:0000256" key="5">
    <source>
        <dbReference type="ARBA" id="ARBA00023136"/>
    </source>
</evidence>
<dbReference type="Proteomes" id="UP000295620">
    <property type="component" value="Unassembled WGS sequence"/>
</dbReference>
<feature type="domain" description="Secretin/TonB short N-terminal" evidence="8">
    <location>
        <begin position="74"/>
        <end position="125"/>
    </location>
</feature>
<keyword evidence="4 7" id="KW-0812">Transmembrane</keyword>
<dbReference type="InterPro" id="IPR037066">
    <property type="entry name" value="Plug_dom_sf"/>
</dbReference>
<dbReference type="SUPFAM" id="SSF56935">
    <property type="entry name" value="Porins"/>
    <property type="match status" value="1"/>
</dbReference>
<dbReference type="Gene3D" id="2.40.170.20">
    <property type="entry name" value="TonB-dependent receptor, beta-barrel domain"/>
    <property type="match status" value="1"/>
</dbReference>
<dbReference type="Pfam" id="PF07715">
    <property type="entry name" value="Plug"/>
    <property type="match status" value="1"/>
</dbReference>
<evidence type="ECO:0000256" key="3">
    <source>
        <dbReference type="ARBA" id="ARBA00022452"/>
    </source>
</evidence>
<dbReference type="GO" id="GO:0009279">
    <property type="term" value="C:cell outer membrane"/>
    <property type="evidence" value="ECO:0007669"/>
    <property type="project" value="UniProtKB-SubCell"/>
</dbReference>
<accession>A0A4R6SP09</accession>
<dbReference type="NCBIfam" id="TIGR04057">
    <property type="entry name" value="SusC_RagA_signa"/>
    <property type="match status" value="1"/>
</dbReference>
<name>A0A4R6SP09_9SPHI</name>
<dbReference type="NCBIfam" id="TIGR04056">
    <property type="entry name" value="OMP_RagA_SusC"/>
    <property type="match status" value="1"/>
</dbReference>
<evidence type="ECO:0000256" key="2">
    <source>
        <dbReference type="ARBA" id="ARBA00022448"/>
    </source>
</evidence>
<dbReference type="InterPro" id="IPR008969">
    <property type="entry name" value="CarboxyPept-like_regulatory"/>
</dbReference>
<comment type="caution">
    <text evidence="9">The sequence shown here is derived from an EMBL/GenBank/DDBJ whole genome shotgun (WGS) entry which is preliminary data.</text>
</comment>
<dbReference type="SMART" id="SM00965">
    <property type="entry name" value="STN"/>
    <property type="match status" value="1"/>
</dbReference>